<organism evidence="2">
    <name type="scientific">Anguilla anguilla</name>
    <name type="common">European freshwater eel</name>
    <name type="synonym">Muraena anguilla</name>
    <dbReference type="NCBI Taxonomy" id="7936"/>
    <lineage>
        <taxon>Eukaryota</taxon>
        <taxon>Metazoa</taxon>
        <taxon>Chordata</taxon>
        <taxon>Craniata</taxon>
        <taxon>Vertebrata</taxon>
        <taxon>Euteleostomi</taxon>
        <taxon>Actinopterygii</taxon>
        <taxon>Neopterygii</taxon>
        <taxon>Teleostei</taxon>
        <taxon>Anguilliformes</taxon>
        <taxon>Anguillidae</taxon>
        <taxon>Anguilla</taxon>
    </lineage>
</organism>
<reference evidence="2" key="1">
    <citation type="submission" date="2014-11" db="EMBL/GenBank/DDBJ databases">
        <authorList>
            <person name="Amaro Gonzalez C."/>
        </authorList>
    </citation>
    <scope>NUCLEOTIDE SEQUENCE</scope>
</reference>
<protein>
    <submittedName>
        <fullName evidence="2">Uncharacterized protein</fullName>
    </submittedName>
</protein>
<proteinExistence type="predicted"/>
<dbReference type="AlphaFoldDB" id="A0A0E9X122"/>
<reference evidence="2" key="2">
    <citation type="journal article" date="2015" name="Fish Shellfish Immunol.">
        <title>Early steps in the European eel (Anguilla anguilla)-Vibrio vulnificus interaction in the gills: Role of the RtxA13 toxin.</title>
        <authorList>
            <person name="Callol A."/>
            <person name="Pajuelo D."/>
            <person name="Ebbesson L."/>
            <person name="Teles M."/>
            <person name="MacKenzie S."/>
            <person name="Amaro C."/>
        </authorList>
    </citation>
    <scope>NUCLEOTIDE SEQUENCE</scope>
</reference>
<evidence type="ECO:0000313" key="2">
    <source>
        <dbReference type="EMBL" id="JAH95383.1"/>
    </source>
</evidence>
<feature type="region of interest" description="Disordered" evidence="1">
    <location>
        <begin position="32"/>
        <end position="63"/>
    </location>
</feature>
<name>A0A0E9X122_ANGAN</name>
<sequence length="63" mass="7373">MFIRFTHTRAHADTRTNRRLCTSSTHFYSILHSQKKKNSKKKVNTKHICQTAHEPNKPVLPSN</sequence>
<feature type="compositionally biased region" description="Basic residues" evidence="1">
    <location>
        <begin position="33"/>
        <end position="45"/>
    </location>
</feature>
<accession>A0A0E9X122</accession>
<evidence type="ECO:0000256" key="1">
    <source>
        <dbReference type="SAM" id="MobiDB-lite"/>
    </source>
</evidence>
<dbReference type="EMBL" id="GBXM01013194">
    <property type="protein sequence ID" value="JAH95383.1"/>
    <property type="molecule type" value="Transcribed_RNA"/>
</dbReference>